<keyword evidence="2" id="KW-1185">Reference proteome</keyword>
<dbReference type="RefSeq" id="WP_228704396.1">
    <property type="nucleotide sequence ID" value="NZ_FRAQ01000001.1"/>
</dbReference>
<dbReference type="EMBL" id="FRAQ01000001">
    <property type="protein sequence ID" value="SHK17013.1"/>
    <property type="molecule type" value="Genomic_DNA"/>
</dbReference>
<dbReference type="STRING" id="564117.SAMN05216369_0781"/>
<organism evidence="1 2">
    <name type="scientific">Marinobacter antarcticus</name>
    <dbReference type="NCBI Taxonomy" id="564117"/>
    <lineage>
        <taxon>Bacteria</taxon>
        <taxon>Pseudomonadati</taxon>
        <taxon>Pseudomonadota</taxon>
        <taxon>Gammaproteobacteria</taxon>
        <taxon>Pseudomonadales</taxon>
        <taxon>Marinobacteraceae</taxon>
        <taxon>Marinobacter</taxon>
    </lineage>
</organism>
<protein>
    <submittedName>
        <fullName evidence="1">Uncharacterized protein</fullName>
    </submittedName>
</protein>
<reference evidence="2" key="1">
    <citation type="submission" date="2016-11" db="EMBL/GenBank/DDBJ databases">
        <authorList>
            <person name="Varghese N."/>
            <person name="Submissions S."/>
        </authorList>
    </citation>
    <scope>NUCLEOTIDE SEQUENCE [LARGE SCALE GENOMIC DNA]</scope>
    <source>
        <strain evidence="2">CGMCC 1.10835</strain>
    </source>
</reference>
<name>A0A1M6QAA0_9GAMM</name>
<evidence type="ECO:0000313" key="1">
    <source>
        <dbReference type="EMBL" id="SHK17013.1"/>
    </source>
</evidence>
<proteinExistence type="predicted"/>
<dbReference type="Proteomes" id="UP000184497">
    <property type="component" value="Unassembled WGS sequence"/>
</dbReference>
<accession>A0A1M6QAA0</accession>
<sequence length="195" mass="21305">MALKATVWAMMPGALPEGENAFECLAFADRQGEEAGVRLSHVFHAIEAAVAHELAQRPVDDDPVAAPLGAQENDPADIRLAIERSVADCKSAHQSFASLRDQRTPGVKAYRAIELFVADLIAFGLESQRYILVLLVMLCAVTATLTRHHGYVSDFRNLFRTDWSCLGYWYLSGQDDGAGGYVPERGAVCVGWHDA</sequence>
<gene>
    <name evidence="1" type="ORF">SAMN05216369_0781</name>
</gene>
<dbReference type="AlphaFoldDB" id="A0A1M6QAA0"/>
<evidence type="ECO:0000313" key="2">
    <source>
        <dbReference type="Proteomes" id="UP000184497"/>
    </source>
</evidence>